<gene>
    <name evidence="2" type="ORF">A3I41_00235</name>
</gene>
<proteinExistence type="predicted"/>
<name>A0A1F7VCA2_9BACT</name>
<feature type="region of interest" description="Disordered" evidence="1">
    <location>
        <begin position="104"/>
        <end position="127"/>
    </location>
</feature>
<evidence type="ECO:0000313" key="3">
    <source>
        <dbReference type="Proteomes" id="UP000176593"/>
    </source>
</evidence>
<evidence type="ECO:0000313" key="2">
    <source>
        <dbReference type="EMBL" id="OGL88146.1"/>
    </source>
</evidence>
<dbReference type="EMBL" id="MGEQ01000001">
    <property type="protein sequence ID" value="OGL88146.1"/>
    <property type="molecule type" value="Genomic_DNA"/>
</dbReference>
<comment type="caution">
    <text evidence="2">The sequence shown here is derived from an EMBL/GenBank/DDBJ whole genome shotgun (WGS) entry which is preliminary data.</text>
</comment>
<feature type="compositionally biased region" description="Polar residues" evidence="1">
    <location>
        <begin position="115"/>
        <end position="127"/>
    </location>
</feature>
<protein>
    <submittedName>
        <fullName evidence="2">Uncharacterized protein</fullName>
    </submittedName>
</protein>
<dbReference type="Proteomes" id="UP000176593">
    <property type="component" value="Unassembled WGS sequence"/>
</dbReference>
<reference evidence="2 3" key="1">
    <citation type="journal article" date="2016" name="Nat. Commun.">
        <title>Thousands of microbial genomes shed light on interconnected biogeochemical processes in an aquifer system.</title>
        <authorList>
            <person name="Anantharaman K."/>
            <person name="Brown C.T."/>
            <person name="Hug L.A."/>
            <person name="Sharon I."/>
            <person name="Castelle C.J."/>
            <person name="Probst A.J."/>
            <person name="Thomas B.C."/>
            <person name="Singh A."/>
            <person name="Wilkins M.J."/>
            <person name="Karaoz U."/>
            <person name="Brodie E.L."/>
            <person name="Williams K.H."/>
            <person name="Hubbard S.S."/>
            <person name="Banfield J.F."/>
        </authorList>
    </citation>
    <scope>NUCLEOTIDE SEQUENCE [LARGE SCALE GENOMIC DNA]</scope>
</reference>
<accession>A0A1F7VCA2</accession>
<sequence>MPSQGQAEKCLGCEKYAYEENIVPIFALGGTRPIGHVHKTPSTARADLIPACHRRAYDKLKGRFPTIKIETRTLDTNTKFVSSGRPSGSYRAVSGSSAVKYTERRMNEPAAGYTAPNSSMTPRPSTF</sequence>
<dbReference type="AlphaFoldDB" id="A0A1F7VCA2"/>
<organism evidence="2 3">
    <name type="scientific">Candidatus Uhrbacteria bacterium RIFCSPLOWO2_02_FULL_48_18</name>
    <dbReference type="NCBI Taxonomy" id="1802408"/>
    <lineage>
        <taxon>Bacteria</taxon>
        <taxon>Candidatus Uhriibacteriota</taxon>
    </lineage>
</organism>
<evidence type="ECO:0000256" key="1">
    <source>
        <dbReference type="SAM" id="MobiDB-lite"/>
    </source>
</evidence>